<sequence length="1110" mass="124639">MAPDSEKDFDPEVDDFSVEAFDDGNDFFAKREVNYEERFRAASKEIKRKKTFANDREVEEFLRQYDDVAGKSVARVVKHTDDVEPGDVELLVRRMVERWPSLLGDVNKDEHNPVFMAIRNSQHALVGYMISACKDRDRLESALSKKAPDGNTCLHAALKETRDVNPNTIRMLIESATDDVLAVQDDVGMTPMHYAVSFNQCNAARADLIALFIDRDLKALQKSVRSQQTFLDVRAMSGRSVYREHENSRAPIAKRYEEHLAKKRQATGANKQGQAARSAPRDLRDKARDSRQGGSAEPNGGSSTDKYGSNGDADDGLDERERLRQIRKAEEAKEKGEETKRPAQPVRAGNSSRNHEPAPNTPLKRRSTARFDSNLEQEKQKEKERVRPAPKSRGSSHGEKTMIGLLKNSDAILLRLKLHYMRMRSAEMAISFLYGNNIDDFQISFDYDRLPRKMLWNEFVKRFGADAQSGLRFDRVLQYVTFPRVQVTLKGRRADMEREAELQSGVRQVGKLGRKDMQYFFDWLYKKGVRHIIRVSVEDSGDSGETVHSDQAIQESLERFIVEHLDWKKTDLDPETILRVSSKVNREAPTPENPMKTEIVSDRQLKQLYLRWSGNNAVLRGWSEPEGLAMLPYLQSILLFTPPADKTYDNEPWIRAKIDDFEAKLIASRQAARAQAQTLLPVKITAPGVFGVGDISSVFGDVEVIRMDSVADNERKVRSLDAPHLTSSAPVKGVNSHRWLDSTARFAGGMIPFWETTVNNFLESRQNRHTLGELEKDVVLALIDDGVDMFDTPETNQILEGKSFDFHGGKVRPPFSSAKGHGTVMASMILRVCPMVKIYPIRLKTYENAKGKNMNIDAGYAAQAIQAALDKKAAIISMSWTVPMSEGDSEAKKRLHNVLKTAVERRVLMFCSAPDEGKFTELDYPSGPWRDRFFRIGAAGSDGSVFQWTPDDGITYVIPGVDVVREQAANRTFDPHSGQGIPNRMVEFHETGSSVATALGAGLAAMIIYCVKASILAVKTVNNSNSPLLGILPDNAAELIAHPDEMKRAFASLGKVTPNNFVQIWDELDKISEQLEVLRAPSSTPEAKLKCTNAFVDFGQRLWGAARQEH</sequence>
<dbReference type="GO" id="GO:0006508">
    <property type="term" value="P:proteolysis"/>
    <property type="evidence" value="ECO:0007669"/>
    <property type="project" value="InterPro"/>
</dbReference>
<dbReference type="Proteomes" id="UP001302745">
    <property type="component" value="Unassembled WGS sequence"/>
</dbReference>
<dbReference type="SUPFAM" id="SSF48403">
    <property type="entry name" value="Ankyrin repeat"/>
    <property type="match status" value="1"/>
</dbReference>
<reference evidence="3" key="2">
    <citation type="submission" date="2023-05" db="EMBL/GenBank/DDBJ databases">
        <authorList>
            <consortium name="Lawrence Berkeley National Laboratory"/>
            <person name="Steindorff A."/>
            <person name="Hensen N."/>
            <person name="Bonometti L."/>
            <person name="Westerberg I."/>
            <person name="Brannstrom I.O."/>
            <person name="Guillou S."/>
            <person name="Cros-Aarteil S."/>
            <person name="Calhoun S."/>
            <person name="Haridas S."/>
            <person name="Kuo A."/>
            <person name="Mondo S."/>
            <person name="Pangilinan J."/>
            <person name="Riley R."/>
            <person name="Labutti K."/>
            <person name="Andreopoulos B."/>
            <person name="Lipzen A."/>
            <person name="Chen C."/>
            <person name="Yanf M."/>
            <person name="Daum C."/>
            <person name="Ng V."/>
            <person name="Clum A."/>
            <person name="Ohm R."/>
            <person name="Martin F."/>
            <person name="Silar P."/>
            <person name="Natvig D."/>
            <person name="Lalanne C."/>
            <person name="Gautier V."/>
            <person name="Ament-Velasquez S.L."/>
            <person name="Kruys A."/>
            <person name="Hutchinson M.I."/>
            <person name="Powell A.J."/>
            <person name="Barry K."/>
            <person name="Miller A.N."/>
            <person name="Grigoriev I.V."/>
            <person name="Debuchy R."/>
            <person name="Gladieux P."/>
            <person name="Thoren M.H."/>
            <person name="Johannesson H."/>
        </authorList>
    </citation>
    <scope>NUCLEOTIDE SEQUENCE</scope>
    <source>
        <strain evidence="3">CBS 538.74</strain>
    </source>
</reference>
<accession>A0AAN6ZVS3</accession>
<protein>
    <recommendedName>
        <fullName evidence="2">Peptidase S8/S53 domain-containing protein</fullName>
    </recommendedName>
</protein>
<evidence type="ECO:0000256" key="1">
    <source>
        <dbReference type="SAM" id="MobiDB-lite"/>
    </source>
</evidence>
<organism evidence="3 4">
    <name type="scientific">Chaetomidium leptoderma</name>
    <dbReference type="NCBI Taxonomy" id="669021"/>
    <lineage>
        <taxon>Eukaryota</taxon>
        <taxon>Fungi</taxon>
        <taxon>Dikarya</taxon>
        <taxon>Ascomycota</taxon>
        <taxon>Pezizomycotina</taxon>
        <taxon>Sordariomycetes</taxon>
        <taxon>Sordariomycetidae</taxon>
        <taxon>Sordariales</taxon>
        <taxon>Chaetomiaceae</taxon>
        <taxon>Chaetomidium</taxon>
    </lineage>
</organism>
<name>A0AAN6ZVS3_9PEZI</name>
<dbReference type="AlphaFoldDB" id="A0AAN6ZVS3"/>
<gene>
    <name evidence="3" type="ORF">C8A00DRAFT_44937</name>
</gene>
<comment type="caution">
    <text evidence="3">The sequence shown here is derived from an EMBL/GenBank/DDBJ whole genome shotgun (WGS) entry which is preliminary data.</text>
</comment>
<evidence type="ECO:0000259" key="2">
    <source>
        <dbReference type="Pfam" id="PF00082"/>
    </source>
</evidence>
<dbReference type="InterPro" id="IPR036770">
    <property type="entry name" value="Ankyrin_rpt-contain_sf"/>
</dbReference>
<dbReference type="CDD" id="cd07491">
    <property type="entry name" value="Peptidases_S8_7"/>
    <property type="match status" value="1"/>
</dbReference>
<feature type="compositionally biased region" description="Basic and acidic residues" evidence="1">
    <location>
        <begin position="319"/>
        <end position="341"/>
    </location>
</feature>
<dbReference type="SMART" id="SM00248">
    <property type="entry name" value="ANK"/>
    <property type="match status" value="3"/>
</dbReference>
<reference evidence="3" key="1">
    <citation type="journal article" date="2023" name="Mol. Phylogenet. Evol.">
        <title>Genome-scale phylogeny and comparative genomics of the fungal order Sordariales.</title>
        <authorList>
            <person name="Hensen N."/>
            <person name="Bonometti L."/>
            <person name="Westerberg I."/>
            <person name="Brannstrom I.O."/>
            <person name="Guillou S."/>
            <person name="Cros-Aarteil S."/>
            <person name="Calhoun S."/>
            <person name="Haridas S."/>
            <person name="Kuo A."/>
            <person name="Mondo S."/>
            <person name="Pangilinan J."/>
            <person name="Riley R."/>
            <person name="LaButti K."/>
            <person name="Andreopoulos B."/>
            <person name="Lipzen A."/>
            <person name="Chen C."/>
            <person name="Yan M."/>
            <person name="Daum C."/>
            <person name="Ng V."/>
            <person name="Clum A."/>
            <person name="Steindorff A."/>
            <person name="Ohm R.A."/>
            <person name="Martin F."/>
            <person name="Silar P."/>
            <person name="Natvig D.O."/>
            <person name="Lalanne C."/>
            <person name="Gautier V."/>
            <person name="Ament-Velasquez S.L."/>
            <person name="Kruys A."/>
            <person name="Hutchinson M.I."/>
            <person name="Powell A.J."/>
            <person name="Barry K."/>
            <person name="Miller A.N."/>
            <person name="Grigoriev I.V."/>
            <person name="Debuchy R."/>
            <person name="Gladieux P."/>
            <person name="Hiltunen Thoren M."/>
            <person name="Johannesson H."/>
        </authorList>
    </citation>
    <scope>NUCLEOTIDE SEQUENCE</scope>
    <source>
        <strain evidence="3">CBS 538.74</strain>
    </source>
</reference>
<dbReference type="GO" id="GO:0004252">
    <property type="term" value="F:serine-type endopeptidase activity"/>
    <property type="evidence" value="ECO:0007669"/>
    <property type="project" value="InterPro"/>
</dbReference>
<evidence type="ECO:0000313" key="4">
    <source>
        <dbReference type="Proteomes" id="UP001302745"/>
    </source>
</evidence>
<proteinExistence type="predicted"/>
<feature type="region of interest" description="Disordered" evidence="1">
    <location>
        <begin position="264"/>
        <end position="402"/>
    </location>
</feature>
<dbReference type="SUPFAM" id="SSF52743">
    <property type="entry name" value="Subtilisin-like"/>
    <property type="match status" value="1"/>
</dbReference>
<dbReference type="Pfam" id="PF12796">
    <property type="entry name" value="Ank_2"/>
    <property type="match status" value="1"/>
</dbReference>
<feature type="compositionally biased region" description="Basic and acidic residues" evidence="1">
    <location>
        <begin position="279"/>
        <end position="291"/>
    </location>
</feature>
<dbReference type="Gene3D" id="1.25.40.20">
    <property type="entry name" value="Ankyrin repeat-containing domain"/>
    <property type="match status" value="1"/>
</dbReference>
<feature type="compositionally biased region" description="Basic and acidic residues" evidence="1">
    <location>
        <begin position="376"/>
        <end position="387"/>
    </location>
</feature>
<dbReference type="InterPro" id="IPR002110">
    <property type="entry name" value="Ankyrin_rpt"/>
</dbReference>
<dbReference type="InterPro" id="IPR000209">
    <property type="entry name" value="Peptidase_S8/S53_dom"/>
</dbReference>
<keyword evidence="4" id="KW-1185">Reference proteome</keyword>
<dbReference type="Pfam" id="PF00082">
    <property type="entry name" value="Peptidase_S8"/>
    <property type="match status" value="1"/>
</dbReference>
<dbReference type="InterPro" id="IPR036852">
    <property type="entry name" value="Peptidase_S8/S53_dom_sf"/>
</dbReference>
<evidence type="ECO:0000313" key="3">
    <source>
        <dbReference type="EMBL" id="KAK4151929.1"/>
    </source>
</evidence>
<dbReference type="Gene3D" id="3.40.50.200">
    <property type="entry name" value="Peptidase S8/S53 domain"/>
    <property type="match status" value="1"/>
</dbReference>
<feature type="domain" description="Peptidase S8/S53" evidence="2">
    <location>
        <begin position="776"/>
        <end position="1008"/>
    </location>
</feature>
<dbReference type="EMBL" id="MU856994">
    <property type="protein sequence ID" value="KAK4151929.1"/>
    <property type="molecule type" value="Genomic_DNA"/>
</dbReference>